<dbReference type="InterPro" id="IPR029016">
    <property type="entry name" value="GAF-like_dom_sf"/>
</dbReference>
<feature type="compositionally biased region" description="Basic and acidic residues" evidence="15">
    <location>
        <begin position="1499"/>
        <end position="1544"/>
    </location>
</feature>
<feature type="domain" description="PDEase" evidence="16">
    <location>
        <begin position="359"/>
        <end position="685"/>
    </location>
</feature>
<dbReference type="GO" id="GO:0007165">
    <property type="term" value="P:signal transduction"/>
    <property type="evidence" value="ECO:0007669"/>
    <property type="project" value="InterPro"/>
</dbReference>
<feature type="binding site" evidence="13">
    <location>
        <position position="441"/>
    </location>
    <ligand>
        <name>Zn(2+)</name>
        <dbReference type="ChEBI" id="CHEBI:29105"/>
        <label>1</label>
    </ligand>
</feature>
<evidence type="ECO:0000313" key="17">
    <source>
        <dbReference type="EMBL" id="OXU27625.1"/>
    </source>
</evidence>
<feature type="region of interest" description="Disordered" evidence="15">
    <location>
        <begin position="884"/>
        <end position="911"/>
    </location>
</feature>
<dbReference type="InterPro" id="IPR023088">
    <property type="entry name" value="PDEase"/>
</dbReference>
<dbReference type="InterPro" id="IPR003018">
    <property type="entry name" value="GAF"/>
</dbReference>
<evidence type="ECO:0000256" key="6">
    <source>
        <dbReference type="ARBA" id="ARBA00022535"/>
    </source>
</evidence>
<keyword evidence="9" id="KW-0206">Cytoskeleton</keyword>
<evidence type="ECO:0000256" key="11">
    <source>
        <dbReference type="PIRSR" id="PIRSR623088-1"/>
    </source>
</evidence>
<feature type="binding site" evidence="12">
    <location>
        <position position="642"/>
    </location>
    <ligand>
        <name>AMP</name>
        <dbReference type="ChEBI" id="CHEBI:456215"/>
    </ligand>
</feature>
<feature type="binding site" evidence="12">
    <location>
        <position position="480"/>
    </location>
    <ligand>
        <name>AMP</name>
        <dbReference type="ChEBI" id="CHEBI:456215"/>
    </ligand>
</feature>
<dbReference type="SUPFAM" id="SSF55781">
    <property type="entry name" value="GAF domain-like"/>
    <property type="match status" value="1"/>
</dbReference>
<gene>
    <name evidence="17" type="ORF">TSAR_006475</name>
</gene>
<evidence type="ECO:0000256" key="9">
    <source>
        <dbReference type="ARBA" id="ARBA00023212"/>
    </source>
</evidence>
<dbReference type="InterPro" id="IPR002073">
    <property type="entry name" value="PDEase_catalytic_dom"/>
</dbReference>
<evidence type="ECO:0000256" key="5">
    <source>
        <dbReference type="ARBA" id="ARBA00022490"/>
    </source>
</evidence>
<evidence type="ECO:0000256" key="1">
    <source>
        <dbReference type="ARBA" id="ARBA00004123"/>
    </source>
</evidence>
<evidence type="ECO:0000256" key="15">
    <source>
        <dbReference type="SAM" id="MobiDB-lite"/>
    </source>
</evidence>
<keyword evidence="8 14" id="KW-0378">Hydrolase</keyword>
<organism evidence="17 18">
    <name type="scientific">Trichomalopsis sarcophagae</name>
    <dbReference type="NCBI Taxonomy" id="543379"/>
    <lineage>
        <taxon>Eukaryota</taxon>
        <taxon>Metazoa</taxon>
        <taxon>Ecdysozoa</taxon>
        <taxon>Arthropoda</taxon>
        <taxon>Hexapoda</taxon>
        <taxon>Insecta</taxon>
        <taxon>Pterygota</taxon>
        <taxon>Neoptera</taxon>
        <taxon>Endopterygota</taxon>
        <taxon>Hymenoptera</taxon>
        <taxon>Apocrita</taxon>
        <taxon>Proctotrupomorpha</taxon>
        <taxon>Chalcidoidea</taxon>
        <taxon>Pteromalidae</taxon>
        <taxon>Pteromalinae</taxon>
        <taxon>Trichomalopsis</taxon>
    </lineage>
</organism>
<dbReference type="InterPro" id="IPR036971">
    <property type="entry name" value="PDEase_catalytic_dom_sf"/>
</dbReference>
<dbReference type="GO" id="GO:0005634">
    <property type="term" value="C:nucleus"/>
    <property type="evidence" value="ECO:0007669"/>
    <property type="project" value="UniProtKB-SubCell"/>
</dbReference>
<dbReference type="InterPro" id="IPR023174">
    <property type="entry name" value="PDEase_CS"/>
</dbReference>
<dbReference type="Gene3D" id="3.30.450.40">
    <property type="match status" value="2"/>
</dbReference>
<dbReference type="GO" id="GO:0004114">
    <property type="term" value="F:3',5'-cyclic-nucleotide phosphodiesterase activity"/>
    <property type="evidence" value="ECO:0007669"/>
    <property type="project" value="InterPro"/>
</dbReference>
<dbReference type="EC" id="3.1.4.-" evidence="14"/>
<dbReference type="SMART" id="SM00065">
    <property type="entry name" value="GAF"/>
    <property type="match status" value="1"/>
</dbReference>
<dbReference type="PRINTS" id="PR00387">
    <property type="entry name" value="PDIESTERASE1"/>
</dbReference>
<dbReference type="FunFam" id="3.30.450.40:FF:000007">
    <property type="entry name" value="Phosphodiesterase"/>
    <property type="match status" value="1"/>
</dbReference>
<keyword evidence="5" id="KW-0963">Cytoplasm</keyword>
<dbReference type="Pfam" id="PF00233">
    <property type="entry name" value="PDEase_I"/>
    <property type="match status" value="1"/>
</dbReference>
<sequence length="1673" mass="190160">MSSRSEQQQGATAESESALPLLQELADLPCTSVQQKLNRYFQDATSTKISFLSPVRKESQELVVHVVGEKILEQELRFPIAASEGLQKAVTSGESCKQLVNELDPDLVAQLSEAVAPLPESYLCVPVQHPIKRQVALLVCLVGFVDEASAELLCTKIVQECFRQILPQSAAEHAEVPGGNAAQAPVPRFIGDLTDLLREIMTEARKLTKAERCSLFLLESEQQELVAKVFDGLPTEESAQEMRISLGQGIAGHVATTGKLLNIRNAYEHPLFYRGIDEVTGFKTRNILCFPIRDENGIIGVAQLCNKINGLYFDVFDEEVAMAFSIYCGISIMHSIVYKKIQDAQARSKLSNELMMYHMQVEEEDVQALLNCGDDHNIKDFDTFHFCPRTVPYRHMPCYVLKMFADLNFIRRWKIRKTVLARFILYVKKGYRDAPYHNWMHAFSVAHFAYLLMKNLNLVRDGYMTSLQALVFLVSCLCHDIDHRGTNNSFQTKCGTILASLYSSEGSVMERHHLAQSMCILNTEGCNIFENLSSEEYSEALDLLRNNILATDLASHFRSVEEQRDVTKQGYDKNNPKHQKILHAMFMTCCDLNDQTKNWRVSKQTAEQIYDEFFSQGDLEKSMGTAPIEMMDRERASIPDLQVQFITNLVLPLFTNLATLFPSMQPIVHIIERNREIWRIATGVFQKYSEKGMTGMDILLNAHLEEEVLLQFNNSDEISVSRTPPSNSSTMDKKTVIQMLQTDFSRIHQESIEINKCVQDMKQDALNYIDALLTQITSTGTASLLAKTPKVPKKRATRIKAIPENDELETSDDGSSPHNSMSTRSSRMNNMTLETSEVSSGRAKRGASVKAADIIKKQQSLTLNTKLRRPSNDGSDVSLAERIMKDSRHKRPKELIESSEDEDARPVKQSKVEIKQSEINDNNKTVVVEESVRVFNANETYVQEKHTRASTKRKLDDQYDGVNDNSTFKRSTRQNSLFSDEPVAKKANYSKSSPEKKNKDSKSLNKQEKVSDKTISIDNKKSIASNASSSSLFDAQSSKKVNRIINETVDMSNAADETVASMYEDALGKPIPIMNSTMNPNTTVTLDKMMNVTVLIEPLSSKKVFNETITVKKASFKEPLSRNNSTIKEKIAEEEPVDKASATFVKGKQESENAIISKSQRENKINKFNNLLTDDESSPERKEYKAKNGKIVNQQKRITRSSNSLLSEDEILRTPIRVNPSNKDIKGSTLKSGYKQPVLFSPYAKDSVKKRVEAFEQVAVSPKQPETAGRITRTKTRALAAATETPTPTVSQKLARKSLAKAKKISLAKHAKENDDTKENENTNVVKSTKSSSLERSAQKTSGKTTPLGKTRMLQMPSSVTKNTYATPSNSQYLNPYSKSMTAPRGNIVSNVDSFIQPMKSASKQIDRAAEEKRRRAHEEDARRKREELLKAQAEEKRRKREEKELKNKLAREAKEKLDYEKRLKAEKEREEKAKLAQQMQEKQKEEMERKRMAAMQRAQEKEERRKQEELQRLQRLQEQEEQERLLAEQKRREQEMEKRKQAEMRHQMVEMKLKNQIDKALLQAKAKAMAQKQAPCNYKMDSDPDEEESDDESKPKHKIPHWASKNARQPQLAMQQHIPLRTILRFFDSKKCTPDLRELFRGIDPKKLKRSSSAIWKTPPRYSMMNCSIIKD</sequence>
<feature type="binding site" evidence="13">
    <location>
        <position position="480"/>
    </location>
    <ligand>
        <name>Zn(2+)</name>
        <dbReference type="ChEBI" id="CHEBI:29105"/>
        <label>1</label>
    </ligand>
</feature>
<evidence type="ECO:0000256" key="4">
    <source>
        <dbReference type="ARBA" id="ARBA00010042"/>
    </source>
</evidence>
<keyword evidence="18" id="KW-1185">Reference proteome</keyword>
<dbReference type="PANTHER" id="PTHR11347">
    <property type="entry name" value="CYCLIC NUCLEOTIDE PHOSPHODIESTERASE"/>
    <property type="match status" value="1"/>
</dbReference>
<evidence type="ECO:0000256" key="13">
    <source>
        <dbReference type="PIRSR" id="PIRSR623088-3"/>
    </source>
</evidence>
<dbReference type="Proteomes" id="UP000215335">
    <property type="component" value="Unassembled WGS sequence"/>
</dbReference>
<dbReference type="InterPro" id="IPR003607">
    <property type="entry name" value="HD/PDEase_dom"/>
</dbReference>
<keyword evidence="10" id="KW-0539">Nucleus</keyword>
<feature type="binding site" evidence="13">
    <location>
        <position position="480"/>
    </location>
    <ligand>
        <name>Zn(2+)</name>
        <dbReference type="ChEBI" id="CHEBI:29105"/>
        <label>2</label>
    </ligand>
</feature>
<dbReference type="SMART" id="SM00471">
    <property type="entry name" value="HDc"/>
    <property type="match status" value="1"/>
</dbReference>
<accession>A0A232FAD7</accession>
<feature type="compositionally biased region" description="Polar residues" evidence="15">
    <location>
        <begin position="963"/>
        <end position="978"/>
    </location>
</feature>
<feature type="compositionally biased region" description="Basic and acidic residues" evidence="15">
    <location>
        <begin position="1310"/>
        <end position="1321"/>
    </location>
</feature>
<feature type="binding site" evidence="13">
    <location>
        <position position="479"/>
    </location>
    <ligand>
        <name>Zn(2+)</name>
        <dbReference type="ChEBI" id="CHEBI:29105"/>
        <label>1</label>
    </ligand>
</feature>
<feature type="compositionally biased region" description="Basic and acidic residues" evidence="15">
    <location>
        <begin position="1405"/>
        <end position="1475"/>
    </location>
</feature>
<feature type="region of interest" description="Disordered" evidence="15">
    <location>
        <begin position="1567"/>
        <end position="1612"/>
    </location>
</feature>
<evidence type="ECO:0000256" key="10">
    <source>
        <dbReference type="ARBA" id="ARBA00023242"/>
    </source>
</evidence>
<feature type="active site" description="Proton donor" evidence="11">
    <location>
        <position position="437"/>
    </location>
</feature>
<feature type="region of interest" description="Disordered" evidence="15">
    <location>
        <begin position="802"/>
        <end position="850"/>
    </location>
</feature>
<evidence type="ECO:0000256" key="14">
    <source>
        <dbReference type="RuleBase" id="RU363067"/>
    </source>
</evidence>
<feature type="binding site" evidence="13">
    <location>
        <position position="591"/>
    </location>
    <ligand>
        <name>Zn(2+)</name>
        <dbReference type="ChEBI" id="CHEBI:29105"/>
        <label>1</label>
    </ligand>
</feature>
<keyword evidence="6" id="KW-0140">cGMP</keyword>
<protein>
    <recommendedName>
        <fullName evidence="14">Phosphodiesterase</fullName>
        <ecNumber evidence="14">3.1.4.-</ecNumber>
    </recommendedName>
</protein>
<dbReference type="Gene3D" id="1.10.1300.10">
    <property type="entry name" value="3'5'-cyclic nucleotide phosphodiesterase, catalytic domain"/>
    <property type="match status" value="1"/>
</dbReference>
<dbReference type="PROSITE" id="PS00126">
    <property type="entry name" value="PDEASE_I_1"/>
    <property type="match status" value="1"/>
</dbReference>
<dbReference type="STRING" id="543379.A0A232FAD7"/>
<comment type="cofactor">
    <cofactor evidence="14">
        <name>a divalent metal cation</name>
        <dbReference type="ChEBI" id="CHEBI:60240"/>
    </cofactor>
    <text evidence="14">Binds 2 divalent metal cations per subunit. Site 1 may preferentially bind zinc ions, while site 2 has a preference for magnesium and/or manganese ions.</text>
</comment>
<feature type="region of interest" description="Disordered" evidence="15">
    <location>
        <begin position="1305"/>
        <end position="1375"/>
    </location>
</feature>
<evidence type="ECO:0000256" key="8">
    <source>
        <dbReference type="ARBA" id="ARBA00022801"/>
    </source>
</evidence>
<feature type="compositionally biased region" description="Basic and acidic residues" evidence="15">
    <location>
        <begin position="993"/>
        <end position="1012"/>
    </location>
</feature>
<dbReference type="GO" id="GO:0005819">
    <property type="term" value="C:spindle"/>
    <property type="evidence" value="ECO:0007669"/>
    <property type="project" value="UniProtKB-SubCell"/>
</dbReference>
<name>A0A232FAD7_9HYME</name>
<evidence type="ECO:0000256" key="12">
    <source>
        <dbReference type="PIRSR" id="PIRSR623088-2"/>
    </source>
</evidence>
<dbReference type="SUPFAM" id="SSF109604">
    <property type="entry name" value="HD-domain/PDEase-like"/>
    <property type="match status" value="1"/>
</dbReference>
<feature type="compositionally biased region" description="Basic and acidic residues" evidence="15">
    <location>
        <begin position="1482"/>
        <end position="1492"/>
    </location>
</feature>
<dbReference type="OrthoDB" id="295473at2759"/>
<feature type="binding site" evidence="12">
    <location>
        <position position="591"/>
    </location>
    <ligand>
        <name>AMP</name>
        <dbReference type="ChEBI" id="CHEBI:456215"/>
    </ligand>
</feature>
<dbReference type="EMBL" id="NNAY01000569">
    <property type="protein sequence ID" value="OXU27625.1"/>
    <property type="molecule type" value="Genomic_DNA"/>
</dbReference>
<dbReference type="CDD" id="cd00077">
    <property type="entry name" value="HDc"/>
    <property type="match status" value="1"/>
</dbReference>
<evidence type="ECO:0000256" key="2">
    <source>
        <dbReference type="ARBA" id="ARBA00004186"/>
    </source>
</evidence>
<evidence type="ECO:0000259" key="16">
    <source>
        <dbReference type="PROSITE" id="PS51845"/>
    </source>
</evidence>
<feature type="region of interest" description="Disordered" evidence="15">
    <location>
        <begin position="1399"/>
        <end position="1544"/>
    </location>
</feature>
<reference evidence="17 18" key="1">
    <citation type="journal article" date="2017" name="Curr. Biol.">
        <title>The Evolution of Venom by Co-option of Single-Copy Genes.</title>
        <authorList>
            <person name="Martinson E.O."/>
            <person name="Mrinalini"/>
            <person name="Kelkar Y.D."/>
            <person name="Chang C.H."/>
            <person name="Werren J.H."/>
        </authorList>
    </citation>
    <scope>NUCLEOTIDE SEQUENCE [LARGE SCALE GENOMIC DNA]</scope>
    <source>
        <strain evidence="17 18">Alberta</strain>
        <tissue evidence="17">Whole body</tissue>
    </source>
</reference>
<dbReference type="FunFam" id="1.10.1300.10:FF:000003">
    <property type="entry name" value="Phosphodiesterase"/>
    <property type="match status" value="1"/>
</dbReference>
<feature type="compositionally biased region" description="Polar residues" evidence="15">
    <location>
        <begin position="1356"/>
        <end position="1375"/>
    </location>
</feature>
<dbReference type="Pfam" id="PF03941">
    <property type="entry name" value="INCENP_ARK-bind"/>
    <property type="match status" value="1"/>
</dbReference>
<feature type="region of interest" description="Disordered" evidence="15">
    <location>
        <begin position="943"/>
        <end position="1015"/>
    </location>
</feature>
<evidence type="ECO:0000256" key="7">
    <source>
        <dbReference type="ARBA" id="ARBA00022723"/>
    </source>
</evidence>
<keyword evidence="7 13" id="KW-0479">Metal-binding</keyword>
<feature type="compositionally biased region" description="Basic and acidic residues" evidence="15">
    <location>
        <begin position="943"/>
        <end position="957"/>
    </location>
</feature>
<comment type="similarity">
    <text evidence="4">Belongs to the INCENP family.</text>
</comment>
<comment type="caution">
    <text evidence="17">The sequence shown here is derived from an EMBL/GenBank/DDBJ whole genome shotgun (WGS) entry which is preliminary data.</text>
</comment>
<evidence type="ECO:0000313" key="18">
    <source>
        <dbReference type="Proteomes" id="UP000215335"/>
    </source>
</evidence>
<comment type="similarity">
    <text evidence="3 14">Belongs to the cyclic nucleotide phosphodiesterase family.</text>
</comment>
<feature type="binding site" evidence="12">
    <location>
        <begin position="437"/>
        <end position="441"/>
    </location>
    <ligand>
        <name>AMP</name>
        <dbReference type="ChEBI" id="CHEBI:456215"/>
    </ligand>
</feature>
<dbReference type="PROSITE" id="PS51845">
    <property type="entry name" value="PDEASE_I_2"/>
    <property type="match status" value="1"/>
</dbReference>
<comment type="subcellular location">
    <subcellularLocation>
        <location evidence="2">Cytoplasm</location>
        <location evidence="2">Cytoskeleton</location>
        <location evidence="2">Spindle</location>
    </subcellularLocation>
    <subcellularLocation>
        <location evidence="1">Nucleus</location>
    </subcellularLocation>
</comment>
<feature type="compositionally biased region" description="Low complexity" evidence="15">
    <location>
        <begin position="819"/>
        <end position="832"/>
    </location>
</feature>
<proteinExistence type="inferred from homology"/>
<dbReference type="GO" id="GO:0046872">
    <property type="term" value="F:metal ion binding"/>
    <property type="evidence" value="ECO:0007669"/>
    <property type="project" value="UniProtKB-KW"/>
</dbReference>
<evidence type="ECO:0000256" key="3">
    <source>
        <dbReference type="ARBA" id="ARBA00007648"/>
    </source>
</evidence>
<dbReference type="Pfam" id="PF01590">
    <property type="entry name" value="GAF"/>
    <property type="match status" value="1"/>
</dbReference>
<dbReference type="InterPro" id="IPR005635">
    <property type="entry name" value="Inner_centromere_prot_ARK-bd"/>
</dbReference>
<feature type="compositionally biased region" description="Polar residues" evidence="15">
    <location>
        <begin position="1325"/>
        <end position="1345"/>
    </location>
</feature>